<proteinExistence type="predicted"/>
<comment type="caution">
    <text evidence="2">The sequence shown here is derived from an EMBL/GenBank/DDBJ whole genome shotgun (WGS) entry which is preliminary data.</text>
</comment>
<evidence type="ECO:0008006" key="4">
    <source>
        <dbReference type="Google" id="ProtNLM"/>
    </source>
</evidence>
<keyword evidence="1" id="KW-0812">Transmembrane</keyword>
<reference evidence="2 3" key="1">
    <citation type="submission" date="2018-06" db="EMBL/GenBank/DDBJ databases">
        <title>Genomic insight into two independent archaeal endosymbiosis events.</title>
        <authorList>
            <person name="Lind A.E."/>
            <person name="Lewis W.H."/>
            <person name="Spang A."/>
            <person name="Guy L."/>
            <person name="Embley M.T."/>
            <person name="Ettema T.J.G."/>
        </authorList>
    </citation>
    <scope>NUCLEOTIDE SEQUENCE [LARGE SCALE GENOMIC DNA]</scope>
    <source>
        <strain evidence="2">NOE</strain>
    </source>
</reference>
<gene>
    <name evidence="2" type="ORF">ALNOE001_21550</name>
</gene>
<evidence type="ECO:0000313" key="3">
    <source>
        <dbReference type="Proteomes" id="UP000253099"/>
    </source>
</evidence>
<accession>A0A366M847</accession>
<keyword evidence="1" id="KW-0472">Membrane</keyword>
<feature type="transmembrane region" description="Helical" evidence="1">
    <location>
        <begin position="93"/>
        <end position="111"/>
    </location>
</feature>
<evidence type="ECO:0000256" key="1">
    <source>
        <dbReference type="SAM" id="Phobius"/>
    </source>
</evidence>
<sequence length="114" mass="12688">MGYYDRIVYSLRNVTNIKGKLKRDPTTNESVSSALAAELTIISTLLIASLLLRHINIVLTIVVILGLGLILVTNMPIIPKLKREQSDSLEKMTFYAILTLGILITLIYWGTTNV</sequence>
<evidence type="ECO:0000313" key="2">
    <source>
        <dbReference type="EMBL" id="RBQ22408.1"/>
    </source>
</evidence>
<dbReference type="AlphaFoldDB" id="A0A366M847"/>
<feature type="transmembrane region" description="Helical" evidence="1">
    <location>
        <begin position="30"/>
        <end position="48"/>
    </location>
</feature>
<keyword evidence="3" id="KW-1185">Reference proteome</keyword>
<feature type="transmembrane region" description="Helical" evidence="1">
    <location>
        <begin position="54"/>
        <end position="72"/>
    </location>
</feature>
<dbReference type="Proteomes" id="UP000253099">
    <property type="component" value="Unassembled WGS sequence"/>
</dbReference>
<protein>
    <recommendedName>
        <fullName evidence="4">Energy-converting hydrogenase B subunit G</fullName>
    </recommendedName>
</protein>
<keyword evidence="1" id="KW-1133">Transmembrane helix</keyword>
<organism evidence="2 3">
    <name type="scientific">Candidatus Methanobinarius endosymbioticus</name>
    <dbReference type="NCBI Taxonomy" id="2006182"/>
    <lineage>
        <taxon>Archaea</taxon>
        <taxon>Methanobacteriati</taxon>
        <taxon>Methanobacteriota</taxon>
        <taxon>Methanomada group</taxon>
        <taxon>Methanobacteria</taxon>
        <taxon>Methanobacteriales</taxon>
        <taxon>Methanobacteriaceae</taxon>
        <taxon>Candidatus Methanobinarius</taxon>
    </lineage>
</organism>
<dbReference type="EMBL" id="NIZT01000070">
    <property type="protein sequence ID" value="RBQ22408.1"/>
    <property type="molecule type" value="Genomic_DNA"/>
</dbReference>
<name>A0A366M847_9EURY</name>